<protein>
    <recommendedName>
        <fullName evidence="3">FAD/NAD(P)-binding domain-containing protein</fullName>
    </recommendedName>
</protein>
<organism evidence="1 2">
    <name type="scientific">Candidatus Mycobacterium methanotrophicum</name>
    <dbReference type="NCBI Taxonomy" id="2943498"/>
    <lineage>
        <taxon>Bacteria</taxon>
        <taxon>Bacillati</taxon>
        <taxon>Actinomycetota</taxon>
        <taxon>Actinomycetes</taxon>
        <taxon>Mycobacteriales</taxon>
        <taxon>Mycobacteriaceae</taxon>
        <taxon>Mycobacterium</taxon>
    </lineage>
</organism>
<evidence type="ECO:0008006" key="3">
    <source>
        <dbReference type="Google" id="ProtNLM"/>
    </source>
</evidence>
<reference evidence="1" key="1">
    <citation type="submission" date="2022-05" db="EMBL/GenBank/DDBJ databases">
        <title>A methanotrophic Mycobacterium dominates a cave microbial ecosystem.</title>
        <authorList>
            <person name="Van Spanning R.J.M."/>
            <person name="Guan Q."/>
            <person name="Melkonian C."/>
            <person name="Gallant J."/>
            <person name="Polerecky L."/>
            <person name="Flot J.-F."/>
            <person name="Brandt B.W."/>
            <person name="Braster M."/>
            <person name="Iturbe Espinoza P."/>
            <person name="Aerts J."/>
            <person name="Meima-Franke M."/>
            <person name="Piersma S.R."/>
            <person name="Bunduc C."/>
            <person name="Ummels R."/>
            <person name="Pain A."/>
            <person name="Fleming E.J."/>
            <person name="van der Wel N."/>
            <person name="Gherman V.D."/>
            <person name="Sarbu S.M."/>
            <person name="Bodelier P.L.E."/>
            <person name="Bitter W."/>
        </authorList>
    </citation>
    <scope>NUCLEOTIDE SEQUENCE</scope>
    <source>
        <strain evidence="1">Sulfur Cave</strain>
    </source>
</reference>
<evidence type="ECO:0000313" key="2">
    <source>
        <dbReference type="Proteomes" id="UP001056610"/>
    </source>
</evidence>
<keyword evidence="2" id="KW-1185">Reference proteome</keyword>
<dbReference type="Proteomes" id="UP001056610">
    <property type="component" value="Chromosome"/>
</dbReference>
<dbReference type="EMBL" id="CP097320">
    <property type="protein sequence ID" value="UQX11287.1"/>
    <property type="molecule type" value="Genomic_DNA"/>
</dbReference>
<dbReference type="PANTHER" id="PTHR43755:SF1">
    <property type="entry name" value="FAD-DEPENDENT PYRIDINE NUCLEOTIDE-DISULPHIDE OXIDOREDUCTASE"/>
    <property type="match status" value="1"/>
</dbReference>
<evidence type="ECO:0000313" key="1">
    <source>
        <dbReference type="EMBL" id="UQX11287.1"/>
    </source>
</evidence>
<name>A0ABY4QM16_9MYCO</name>
<sequence length="127" mass="13600">MRNPAHPELFAVGDAAALTVPKLGGLGHQQAQIVARQIAIDVGALAPGDAGPEYEPEILCFGDIGGHQGFYIYSDTWYGGHTSVFKMGHAPYAMKLAFKEMYFRTGGKPPAFGVPASHLLMDHFPGE</sequence>
<accession>A0ABY4QM16</accession>
<proteinExistence type="predicted"/>
<dbReference type="PANTHER" id="PTHR43755">
    <property type="match status" value="1"/>
</dbReference>
<dbReference type="RefSeq" id="WP_219069144.1">
    <property type="nucleotide sequence ID" value="NZ_CAJUXY010000050.1"/>
</dbReference>
<dbReference type="InterPro" id="IPR052541">
    <property type="entry name" value="SQRD"/>
</dbReference>
<gene>
    <name evidence="1" type="ORF">M5I08_01725</name>
</gene>